<gene>
    <name evidence="2" type="ORF">C6Y40_17080</name>
</gene>
<dbReference type="AlphaFoldDB" id="A0A2S9V7C6"/>
<proteinExistence type="predicted"/>
<comment type="caution">
    <text evidence="2">The sequence shown here is derived from an EMBL/GenBank/DDBJ whole genome shotgun (WGS) entry which is preliminary data.</text>
</comment>
<accession>A0A2S9V7C6</accession>
<feature type="domain" description="Type 4 fimbrial biogenesis protein PilX N-terminal" evidence="1">
    <location>
        <begin position="6"/>
        <end position="55"/>
    </location>
</feature>
<protein>
    <submittedName>
        <fullName evidence="2">Pilus assembly protein PilZ</fullName>
    </submittedName>
</protein>
<evidence type="ECO:0000259" key="1">
    <source>
        <dbReference type="Pfam" id="PF14341"/>
    </source>
</evidence>
<evidence type="ECO:0000313" key="2">
    <source>
        <dbReference type="EMBL" id="PRO72370.1"/>
    </source>
</evidence>
<dbReference type="EMBL" id="PVNP01000188">
    <property type="protein sequence ID" value="PRO72370.1"/>
    <property type="molecule type" value="Genomic_DNA"/>
</dbReference>
<keyword evidence="3" id="KW-1185">Reference proteome</keyword>
<sequence>MKQQQQGMVLVFALIMLLCVTLLGVAAVSTSLSQTKMANSVQAQGLTFDAAEAAIAGVVFESEDQIVLSNVNLDDPLTAARQGLTFDPQTDTLECVNDTDWINRQLTSSGLTKGQQNTATGNFHTQPDVTSWSRTAFVQEKPCRGSSNVIGSGGLRCHVFVVRGCGQIDGKRTITANSLTVAVFGPSSEAQ</sequence>
<dbReference type="InterPro" id="IPR025746">
    <property type="entry name" value="PilX_N_dom"/>
</dbReference>
<organism evidence="2 3">
    <name type="scientific">Alteromonas alba</name>
    <dbReference type="NCBI Taxonomy" id="2079529"/>
    <lineage>
        <taxon>Bacteria</taxon>
        <taxon>Pseudomonadati</taxon>
        <taxon>Pseudomonadota</taxon>
        <taxon>Gammaproteobacteria</taxon>
        <taxon>Alteromonadales</taxon>
        <taxon>Alteromonadaceae</taxon>
        <taxon>Alteromonas/Salinimonas group</taxon>
        <taxon>Alteromonas</taxon>
    </lineage>
</organism>
<dbReference type="Pfam" id="PF14341">
    <property type="entry name" value="PilX_N"/>
    <property type="match status" value="1"/>
</dbReference>
<dbReference type="OrthoDB" id="6335739at2"/>
<evidence type="ECO:0000313" key="3">
    <source>
        <dbReference type="Proteomes" id="UP000238949"/>
    </source>
</evidence>
<name>A0A2S9V7C6_9ALTE</name>
<dbReference type="RefSeq" id="WP_105935609.1">
    <property type="nucleotide sequence ID" value="NZ_PVNP01000188.1"/>
</dbReference>
<reference evidence="3" key="1">
    <citation type="journal article" date="2020" name="Int. J. Syst. Evol. Microbiol.">
        <title>Alteromonas alba sp. nov., a marine bacterium isolated from the seawater of the West Pacific Ocean.</title>
        <authorList>
            <person name="Sun C."/>
            <person name="Wu Y.-H."/>
            <person name="Xamxidin M."/>
            <person name="Cheng H."/>
            <person name="Xu X.-W."/>
        </authorList>
    </citation>
    <scope>NUCLEOTIDE SEQUENCE [LARGE SCALE GENOMIC DNA]</scope>
    <source>
        <strain evidence="3">190</strain>
    </source>
</reference>
<dbReference type="Proteomes" id="UP000238949">
    <property type="component" value="Unassembled WGS sequence"/>
</dbReference>